<evidence type="ECO:0000313" key="2">
    <source>
        <dbReference type="EMBL" id="GJD45675.1"/>
    </source>
</evidence>
<dbReference type="EMBL" id="BPQG01000053">
    <property type="protein sequence ID" value="GJD45675.1"/>
    <property type="molecule type" value="Genomic_DNA"/>
</dbReference>
<name>A0ABQ4QK98_9HYPH</name>
<sequence>MLRSTRVLILSLCLGCGLAGAASAQSVGAPAGREAATAPGGAIGRAGPANRMEAIRSGDAYGRRRMRRHRHRR</sequence>
<reference evidence="2 3" key="1">
    <citation type="journal article" date="2021" name="Front. Microbiol.">
        <title>Comprehensive Comparative Genomics and Phenotyping of Methylobacterium Species.</title>
        <authorList>
            <person name="Alessa O."/>
            <person name="Ogura Y."/>
            <person name="Fujitani Y."/>
            <person name="Takami H."/>
            <person name="Hayashi T."/>
            <person name="Sahin N."/>
            <person name="Tani A."/>
        </authorList>
    </citation>
    <scope>NUCLEOTIDE SEQUENCE [LARGE SCALE GENOMIC DNA]</scope>
    <source>
        <strain evidence="2 3">DSM 23679</strain>
    </source>
</reference>
<gene>
    <name evidence="2" type="ORF">AFCDBAGC_3549</name>
</gene>
<keyword evidence="3" id="KW-1185">Reference proteome</keyword>
<keyword evidence="1" id="KW-0732">Signal</keyword>
<dbReference type="Proteomes" id="UP001055117">
    <property type="component" value="Unassembled WGS sequence"/>
</dbReference>
<organism evidence="2 3">
    <name type="scientific">Methylobacterium cerastii</name>
    <dbReference type="NCBI Taxonomy" id="932741"/>
    <lineage>
        <taxon>Bacteria</taxon>
        <taxon>Pseudomonadati</taxon>
        <taxon>Pseudomonadota</taxon>
        <taxon>Alphaproteobacteria</taxon>
        <taxon>Hyphomicrobiales</taxon>
        <taxon>Methylobacteriaceae</taxon>
        <taxon>Methylobacterium</taxon>
    </lineage>
</organism>
<feature type="chain" id="PRO_5045712778" evidence="1">
    <location>
        <begin position="25"/>
        <end position="73"/>
    </location>
</feature>
<accession>A0ABQ4QK98</accession>
<dbReference type="RefSeq" id="WP_147763516.1">
    <property type="nucleotide sequence ID" value="NZ_BPQG01000053.1"/>
</dbReference>
<feature type="signal peptide" evidence="1">
    <location>
        <begin position="1"/>
        <end position="24"/>
    </location>
</feature>
<protein>
    <submittedName>
        <fullName evidence="2">Uncharacterized protein</fullName>
    </submittedName>
</protein>
<evidence type="ECO:0000256" key="1">
    <source>
        <dbReference type="SAM" id="SignalP"/>
    </source>
</evidence>
<proteinExistence type="predicted"/>
<evidence type="ECO:0000313" key="3">
    <source>
        <dbReference type="Proteomes" id="UP001055117"/>
    </source>
</evidence>
<comment type="caution">
    <text evidence="2">The sequence shown here is derived from an EMBL/GenBank/DDBJ whole genome shotgun (WGS) entry which is preliminary data.</text>
</comment>